<keyword evidence="3" id="KW-1185">Reference proteome</keyword>
<reference evidence="2" key="5">
    <citation type="journal article" date="2021" name="G3 (Bethesda)">
        <title>Aegilops tauschii genome assembly Aet v5.0 features greater sequence contiguity and improved annotation.</title>
        <authorList>
            <person name="Wang L."/>
            <person name="Zhu T."/>
            <person name="Rodriguez J.C."/>
            <person name="Deal K.R."/>
            <person name="Dubcovsky J."/>
            <person name="McGuire P.E."/>
            <person name="Lux T."/>
            <person name="Spannagl M."/>
            <person name="Mayer K.F.X."/>
            <person name="Baldrich P."/>
            <person name="Meyers B.C."/>
            <person name="Huo N."/>
            <person name="Gu Y.Q."/>
            <person name="Zhou H."/>
            <person name="Devos K.M."/>
            <person name="Bennetzen J.L."/>
            <person name="Unver T."/>
            <person name="Budak H."/>
            <person name="Gulick P.J."/>
            <person name="Galiba G."/>
            <person name="Kalapos B."/>
            <person name="Nelson D.R."/>
            <person name="Li P."/>
            <person name="You F.M."/>
            <person name="Luo M.C."/>
            <person name="Dvorak J."/>
        </authorList>
    </citation>
    <scope>NUCLEOTIDE SEQUENCE [LARGE SCALE GENOMIC DNA]</scope>
    <source>
        <strain evidence="2">cv. AL8/78</strain>
    </source>
</reference>
<keyword evidence="1" id="KW-0472">Membrane</keyword>
<dbReference type="EnsemblPlants" id="AET4Gv20570900.2">
    <property type="protein sequence ID" value="AET4Gv20570900.2"/>
    <property type="gene ID" value="AET4Gv20570900"/>
</dbReference>
<dbReference type="Gramene" id="AET4Gv20570900.2">
    <property type="protein sequence ID" value="AET4Gv20570900.2"/>
    <property type="gene ID" value="AET4Gv20570900"/>
</dbReference>
<reference evidence="2" key="3">
    <citation type="journal article" date="2017" name="Nature">
        <title>Genome sequence of the progenitor of the wheat D genome Aegilops tauschii.</title>
        <authorList>
            <person name="Luo M.C."/>
            <person name="Gu Y.Q."/>
            <person name="Puiu D."/>
            <person name="Wang H."/>
            <person name="Twardziok S.O."/>
            <person name="Deal K.R."/>
            <person name="Huo N."/>
            <person name="Zhu T."/>
            <person name="Wang L."/>
            <person name="Wang Y."/>
            <person name="McGuire P.E."/>
            <person name="Liu S."/>
            <person name="Long H."/>
            <person name="Ramasamy R.K."/>
            <person name="Rodriguez J.C."/>
            <person name="Van S.L."/>
            <person name="Yuan L."/>
            <person name="Wang Z."/>
            <person name="Xia Z."/>
            <person name="Xiao L."/>
            <person name="Anderson O.D."/>
            <person name="Ouyang S."/>
            <person name="Liang Y."/>
            <person name="Zimin A.V."/>
            <person name="Pertea G."/>
            <person name="Qi P."/>
            <person name="Bennetzen J.L."/>
            <person name="Dai X."/>
            <person name="Dawson M.W."/>
            <person name="Muller H.G."/>
            <person name="Kugler K."/>
            <person name="Rivarola-Duarte L."/>
            <person name="Spannagl M."/>
            <person name="Mayer K.F.X."/>
            <person name="Lu F.H."/>
            <person name="Bevan M.W."/>
            <person name="Leroy P."/>
            <person name="Li P."/>
            <person name="You F.M."/>
            <person name="Sun Q."/>
            <person name="Liu Z."/>
            <person name="Lyons E."/>
            <person name="Wicker T."/>
            <person name="Salzberg S.L."/>
            <person name="Devos K.M."/>
            <person name="Dvorak J."/>
        </authorList>
    </citation>
    <scope>NUCLEOTIDE SEQUENCE [LARGE SCALE GENOMIC DNA]</scope>
    <source>
        <strain evidence="2">cv. AL8/78</strain>
    </source>
</reference>
<keyword evidence="1" id="KW-1133">Transmembrane helix</keyword>
<keyword evidence="1" id="KW-0812">Transmembrane</keyword>
<protein>
    <submittedName>
        <fullName evidence="2">Uncharacterized protein</fullName>
    </submittedName>
</protein>
<organism evidence="2 3">
    <name type="scientific">Aegilops tauschii subsp. strangulata</name>
    <name type="common">Goatgrass</name>
    <dbReference type="NCBI Taxonomy" id="200361"/>
    <lineage>
        <taxon>Eukaryota</taxon>
        <taxon>Viridiplantae</taxon>
        <taxon>Streptophyta</taxon>
        <taxon>Embryophyta</taxon>
        <taxon>Tracheophyta</taxon>
        <taxon>Spermatophyta</taxon>
        <taxon>Magnoliopsida</taxon>
        <taxon>Liliopsida</taxon>
        <taxon>Poales</taxon>
        <taxon>Poaceae</taxon>
        <taxon>BOP clade</taxon>
        <taxon>Pooideae</taxon>
        <taxon>Triticodae</taxon>
        <taxon>Triticeae</taxon>
        <taxon>Triticinae</taxon>
        <taxon>Aegilops</taxon>
    </lineage>
</organism>
<evidence type="ECO:0000313" key="3">
    <source>
        <dbReference type="Proteomes" id="UP000015105"/>
    </source>
</evidence>
<feature type="transmembrane region" description="Helical" evidence="1">
    <location>
        <begin position="43"/>
        <end position="62"/>
    </location>
</feature>
<dbReference type="Proteomes" id="UP000015105">
    <property type="component" value="Chromosome 4D"/>
</dbReference>
<proteinExistence type="predicted"/>
<sequence length="77" mass="8632">MLLLGRLANEPFYFGAGHSFTASQTFLHSSLKQMYTSACRRSLFLGCIMLCCSLCLDLGLLLRHSRAQCLWFAPVLT</sequence>
<reference evidence="3" key="1">
    <citation type="journal article" date="2014" name="Science">
        <title>Ancient hybridizations among the ancestral genomes of bread wheat.</title>
        <authorList>
            <consortium name="International Wheat Genome Sequencing Consortium,"/>
            <person name="Marcussen T."/>
            <person name="Sandve S.R."/>
            <person name="Heier L."/>
            <person name="Spannagl M."/>
            <person name="Pfeifer M."/>
            <person name="Jakobsen K.S."/>
            <person name="Wulff B.B."/>
            <person name="Steuernagel B."/>
            <person name="Mayer K.F."/>
            <person name="Olsen O.A."/>
        </authorList>
    </citation>
    <scope>NUCLEOTIDE SEQUENCE [LARGE SCALE GENOMIC DNA]</scope>
    <source>
        <strain evidence="3">cv. AL8/78</strain>
    </source>
</reference>
<reference evidence="3" key="2">
    <citation type="journal article" date="2017" name="Nat. Plants">
        <title>The Aegilops tauschii genome reveals multiple impacts of transposons.</title>
        <authorList>
            <person name="Zhao G."/>
            <person name="Zou C."/>
            <person name="Li K."/>
            <person name="Wang K."/>
            <person name="Li T."/>
            <person name="Gao L."/>
            <person name="Zhang X."/>
            <person name="Wang H."/>
            <person name="Yang Z."/>
            <person name="Liu X."/>
            <person name="Jiang W."/>
            <person name="Mao L."/>
            <person name="Kong X."/>
            <person name="Jiao Y."/>
            <person name="Jia J."/>
        </authorList>
    </citation>
    <scope>NUCLEOTIDE SEQUENCE [LARGE SCALE GENOMIC DNA]</scope>
    <source>
        <strain evidence="3">cv. AL8/78</strain>
    </source>
</reference>
<reference evidence="2" key="4">
    <citation type="submission" date="2019-03" db="UniProtKB">
        <authorList>
            <consortium name="EnsemblPlants"/>
        </authorList>
    </citation>
    <scope>IDENTIFICATION</scope>
</reference>
<accession>A0A453IIC1</accession>
<name>A0A453IIC1_AEGTS</name>
<dbReference type="AlphaFoldDB" id="A0A453IIC1"/>
<evidence type="ECO:0000313" key="2">
    <source>
        <dbReference type="EnsemblPlants" id="AET4Gv20570900.2"/>
    </source>
</evidence>
<evidence type="ECO:0000256" key="1">
    <source>
        <dbReference type="SAM" id="Phobius"/>
    </source>
</evidence>